<sequence length="2359" mass="263266">MSLGKLRRKLARHLGLRKEGLDDRADEVRELAKRAIAVAAAPVSPADAMATMLAGLGEEDTAAKQLVYLVTISRVLPETLAATDLVDVSGFSRATIAEYVRHAFNEPAVTSAGGRPRTRDGIVKKTVVVRELHASGEIHFHVAVVLHSARTFLPVKRSLRGTYKLATHWSTSHTQWWSALRYCIFPSVTKPEVDEEPFQWASDGKEFDLHAESQRPWTATMWKRRREAAEQSAAATGGASKRTRFAKLDLTAHILDKGLKSRADVLEYSQDHGNESMQNFVHNHQRQLKDFIQDAEEWGNARAEAKADRETDWDLVCRTAASDCPHGLSCSYRKAAEMLFGVNAATLSKENLAASLRAVILTGPSKTTRTPLIIGPTNTGKTTLILPFDNLFGSRRVFHKPALGSKFALRNIMKEKRFLLWDDYRPVDYGQETIEVPTFLSLFNGMPFEVQVSQSFNDGNIDFEWRRGAVLTAKEKDLWKPYGVVSDEDITHIQGRVEVFRCTAKVPTLKDTVPTLAQGRVMRLCSGDFYLTEAPPELLRPGLSGRGRSRSPPARRPLQASAAPCLPSQSVAKPVLKKRQVTWAGLLTTTLAVPWVPPAERAWRPFGARHCDACGVDFGGLKTSALKVNLLEKEGEGEGPAGKRHSAFLCGGCRQKLFEKQQLHLPALEGLATPYWRTELRTTQSSAQPIMAPHMTPEELDCAIQMQHDGVGVVKIHERLSAKRVKKGVAATDLTSVRKALKGKTFKRGRKETRGRKRALKPTAAKKINTVRKKLIKVNRRMVKNAPAKRRPTEALVVYTSFRVSQRSFSFSLCNRQRFMAEVQLRFLKEPRVADLVDQPFHDTDLQQMSLGKLRRKLARHLGLRKEGLDDRADEVRELAKRAIAVAAAPVSPADAMATMLAGLGEEDTAAKQLVYLVTISRVLPETLAATDLVDVSGFSRATIAEYVRHAFNEPAVTSAGGRPRTRDGIVKKTVVVRELHASGEIHFHVAVVLHSARTFLPVKRSLRGTYKLATHWSTSHTQWWSALRYCIFPSVTKPEVDEEPFQWASDGKEFDLHAESQRPWTATMWKRRREAAEQSAAATGGASKRTRFAKLDLTAHILDKGLKSRADVLEYSQDHGNESMQNFVHNHQRQLKDFIQDAEEWGNARAEAKADRETDWDLVCRTAASDCPHGLSCSYRKAAEMLFGVNAATLSKENLAASLRAVILTGPSKTTRTPLIIGPTNTGKTTLILPFDNLFGSRRVFHKPALGSKFALRNIMKEKRFLLWDDYRPVDYGQETIEVPTFLSLFNGMPFEVQVSQSFNDGNIDFEWRRGAVLTAKEKDLWKPYGVVSDEDITHIQGRVEVFRCTAKVPTLKDTVPCPCCMCHWILDGAQAFDAKQALNALAPSRMAPFEFELLSLGAVHVGEVSAAEWQSLQSWAVLRQFEQRRLLAALRTLAQGRVMRLCSGDFYLTEAPPELLRPGLSGRGRSRSPPARRPLQASAAPCLPSQSVAKPVLKKRQVTWAGLLTTTLAVPWVPPAERAWRPFGARHCDACGVDFGGLKTSALKVNLLEKEGEGEGPAGKRHSAFLCGGCRQKLFEKQQLHLPALEGLATPYWRTELRTTQSSAQPIMAPHMTPEELDCAIQMQHDGVGVVKIHERLSAKRVKKGVAATDLTSVRKALKGKTFKRGRKETRGRKRALKPTAAKKINTVRKKLIKVNRRMVKNAPAKRRPTEALVVYTSFRVSQRSFSFSLCNRQRFMAEVQLRFLKEPRVADLVDQPFHDTDLQQMSLGKLRRKLARHLGLRKEGLDDRADEVRELAKRAIAVAAAPVSPADAMATMLAGLGEEDTAAKQLVYLVTISRVLPETLAATDLVDVSGFSRATIAEYVRHAFNEPAVTSAGGRPRTRDGIVKKTVVVRELHASGEIHFHVAVVLHSARTFLPVKRSLRGTYKLATHWSTSHTQWWSALRYCIFPSVTKPEVDEEPFQWASDGKEFDLHAESQRPWTATMWKRRREAAEQSAAATGGASKRTRFAKLDLTAHILDKGLKSRADVLEYSQDHGNESMQNFVHNHQRQLKDFIQDAEEWGNARAEAKADRETDWDLVCRTAASDCPHGLSCSYRKAAEMLFGVNAATLSKENLAASLRAVILTGPSKTTRTPLIIGPTNTGKTTLILPFDNLFGSRRVFHKPALGSKFALRNIMKEKRFLLWDDYRPVDYGQETIEVPTFLSLFNGMPFEVQVSQSFNDGNIDFEWRRGAVLTAKEKDLWKPYGVVSDEDITHIQGRVEVFRCTAKVPTLKDTVPCPCCMCHWILDGAQAFDAKQALNALAPSRMAPFEFELLSLGAVHVGEVSAAEWQSLQSWAVLRQFEQRRLLAAL</sequence>
<dbReference type="EMBL" id="CAJNNV010030453">
    <property type="protein sequence ID" value="CAE8632559.1"/>
    <property type="molecule type" value="Genomic_DNA"/>
</dbReference>
<name>A0A813H3X2_POLGL</name>
<feature type="compositionally biased region" description="Low complexity" evidence="1">
    <location>
        <begin position="550"/>
        <end position="563"/>
    </location>
</feature>
<gene>
    <name evidence="2" type="ORF">PGLA1383_LOCUS48504</name>
</gene>
<organism evidence="2 3">
    <name type="scientific">Polarella glacialis</name>
    <name type="common">Dinoflagellate</name>
    <dbReference type="NCBI Taxonomy" id="89957"/>
    <lineage>
        <taxon>Eukaryota</taxon>
        <taxon>Sar</taxon>
        <taxon>Alveolata</taxon>
        <taxon>Dinophyceae</taxon>
        <taxon>Suessiales</taxon>
        <taxon>Suessiaceae</taxon>
        <taxon>Polarella</taxon>
    </lineage>
</organism>
<protein>
    <submittedName>
        <fullName evidence="2">Uncharacterized protein</fullName>
    </submittedName>
</protein>
<dbReference type="SUPFAM" id="SSF52540">
    <property type="entry name" value="P-loop containing nucleoside triphosphate hydrolases"/>
    <property type="match status" value="3"/>
</dbReference>
<dbReference type="OrthoDB" id="416506at2759"/>
<dbReference type="Proteomes" id="UP000654075">
    <property type="component" value="Unassembled WGS sequence"/>
</dbReference>
<dbReference type="Gene3D" id="3.40.50.300">
    <property type="entry name" value="P-loop containing nucleotide triphosphate hydrolases"/>
    <property type="match status" value="3"/>
</dbReference>
<evidence type="ECO:0000313" key="2">
    <source>
        <dbReference type="EMBL" id="CAE8632559.1"/>
    </source>
</evidence>
<feature type="compositionally biased region" description="Low complexity" evidence="1">
    <location>
        <begin position="1473"/>
        <end position="1485"/>
    </location>
</feature>
<keyword evidence="3" id="KW-1185">Reference proteome</keyword>
<accession>A0A813H3X2</accession>
<proteinExistence type="predicted"/>
<feature type="region of interest" description="Disordered" evidence="1">
    <location>
        <begin position="1463"/>
        <end position="1485"/>
    </location>
</feature>
<comment type="caution">
    <text evidence="2">The sequence shown here is derived from an EMBL/GenBank/DDBJ whole genome shotgun (WGS) entry which is preliminary data.</text>
</comment>
<evidence type="ECO:0000256" key="1">
    <source>
        <dbReference type="SAM" id="MobiDB-lite"/>
    </source>
</evidence>
<feature type="non-terminal residue" evidence="2">
    <location>
        <position position="2359"/>
    </location>
</feature>
<evidence type="ECO:0000313" key="3">
    <source>
        <dbReference type="Proteomes" id="UP000654075"/>
    </source>
</evidence>
<reference evidence="2" key="1">
    <citation type="submission" date="2021-02" db="EMBL/GenBank/DDBJ databases">
        <authorList>
            <person name="Dougan E. K."/>
            <person name="Rhodes N."/>
            <person name="Thang M."/>
            <person name="Chan C."/>
        </authorList>
    </citation>
    <scope>NUCLEOTIDE SEQUENCE</scope>
</reference>
<feature type="region of interest" description="Disordered" evidence="1">
    <location>
        <begin position="540"/>
        <end position="563"/>
    </location>
</feature>
<dbReference type="InterPro" id="IPR027417">
    <property type="entry name" value="P-loop_NTPase"/>
</dbReference>